<name>A0A7W9BBQ5_9SPHN</name>
<reference evidence="4 5" key="1">
    <citation type="submission" date="2020-08" db="EMBL/GenBank/DDBJ databases">
        <title>Genomic Encyclopedia of Type Strains, Phase IV (KMG-IV): sequencing the most valuable type-strain genomes for metagenomic binning, comparative biology and taxonomic classification.</title>
        <authorList>
            <person name="Goeker M."/>
        </authorList>
    </citation>
    <scope>NUCLEOTIDE SEQUENCE [LARGE SCALE GENOMIC DNA]</scope>
    <source>
        <strain evidence="4 5">DSM 100044</strain>
    </source>
</reference>
<comment type="caution">
    <text evidence="4">The sequence shown here is derived from an EMBL/GenBank/DDBJ whole genome shotgun (WGS) entry which is preliminary data.</text>
</comment>
<proteinExistence type="predicted"/>
<dbReference type="GO" id="GO:0000160">
    <property type="term" value="P:phosphorelay signal transduction system"/>
    <property type="evidence" value="ECO:0007669"/>
    <property type="project" value="InterPro"/>
</dbReference>
<evidence type="ECO:0000256" key="2">
    <source>
        <dbReference type="PROSITE-ProRule" id="PRU00169"/>
    </source>
</evidence>
<evidence type="ECO:0000313" key="4">
    <source>
        <dbReference type="EMBL" id="MBB5714267.1"/>
    </source>
</evidence>
<dbReference type="SMART" id="SM00448">
    <property type="entry name" value="REC"/>
    <property type="match status" value="1"/>
</dbReference>
<evidence type="ECO:0000259" key="3">
    <source>
        <dbReference type="PROSITE" id="PS50110"/>
    </source>
</evidence>
<gene>
    <name evidence="4" type="ORF">FHS94_001098</name>
</gene>
<dbReference type="Proteomes" id="UP000546200">
    <property type="component" value="Unassembled WGS sequence"/>
</dbReference>
<dbReference type="RefSeq" id="WP_184055442.1">
    <property type="nucleotide sequence ID" value="NZ_JACIJK010000003.1"/>
</dbReference>
<feature type="modified residue" description="4-aspartylphosphate" evidence="2">
    <location>
        <position position="57"/>
    </location>
</feature>
<accession>A0A7W9BBQ5</accession>
<feature type="domain" description="Response regulatory" evidence="3">
    <location>
        <begin position="7"/>
        <end position="118"/>
    </location>
</feature>
<dbReference type="Gene3D" id="3.40.50.2300">
    <property type="match status" value="1"/>
</dbReference>
<sequence length="118" mass="12627">MPVNQRTVLVVEDDHLILLNARILLENAGLSVLVANDALQALELLDARPEVSALFTDVIMPGPIDGVALAEEVSRRRPDIPVFITSGSPETAQRTLPASASFLPKPYTASQLTSLLVA</sequence>
<keyword evidence="5" id="KW-1185">Reference proteome</keyword>
<organism evidence="4 5">
    <name type="scientific">Sphingomonas aerophila</name>
    <dbReference type="NCBI Taxonomy" id="1344948"/>
    <lineage>
        <taxon>Bacteria</taxon>
        <taxon>Pseudomonadati</taxon>
        <taxon>Pseudomonadota</taxon>
        <taxon>Alphaproteobacteria</taxon>
        <taxon>Sphingomonadales</taxon>
        <taxon>Sphingomonadaceae</taxon>
        <taxon>Sphingomonas</taxon>
    </lineage>
</organism>
<dbReference type="AlphaFoldDB" id="A0A7W9BBQ5"/>
<keyword evidence="4" id="KW-0238">DNA-binding</keyword>
<dbReference type="EMBL" id="JACIJK010000003">
    <property type="protein sequence ID" value="MBB5714267.1"/>
    <property type="molecule type" value="Genomic_DNA"/>
</dbReference>
<dbReference type="InterPro" id="IPR011006">
    <property type="entry name" value="CheY-like_superfamily"/>
</dbReference>
<dbReference type="Pfam" id="PF00072">
    <property type="entry name" value="Response_reg"/>
    <property type="match status" value="1"/>
</dbReference>
<protein>
    <submittedName>
        <fullName evidence="4">DNA-binding NtrC family response regulator</fullName>
    </submittedName>
</protein>
<dbReference type="PANTHER" id="PTHR44591:SF18">
    <property type="entry name" value="REGULATORY PROTEIN"/>
    <property type="match status" value="1"/>
</dbReference>
<dbReference type="PROSITE" id="PS50110">
    <property type="entry name" value="RESPONSE_REGULATORY"/>
    <property type="match status" value="1"/>
</dbReference>
<keyword evidence="1 2" id="KW-0597">Phosphoprotein</keyword>
<dbReference type="SUPFAM" id="SSF52172">
    <property type="entry name" value="CheY-like"/>
    <property type="match status" value="1"/>
</dbReference>
<evidence type="ECO:0000256" key="1">
    <source>
        <dbReference type="ARBA" id="ARBA00022553"/>
    </source>
</evidence>
<dbReference type="PANTHER" id="PTHR44591">
    <property type="entry name" value="STRESS RESPONSE REGULATOR PROTEIN 1"/>
    <property type="match status" value="1"/>
</dbReference>
<dbReference type="InterPro" id="IPR001789">
    <property type="entry name" value="Sig_transdc_resp-reg_receiver"/>
</dbReference>
<dbReference type="GO" id="GO:0003677">
    <property type="term" value="F:DNA binding"/>
    <property type="evidence" value="ECO:0007669"/>
    <property type="project" value="UniProtKB-KW"/>
</dbReference>
<dbReference type="InterPro" id="IPR050595">
    <property type="entry name" value="Bact_response_regulator"/>
</dbReference>
<evidence type="ECO:0000313" key="5">
    <source>
        <dbReference type="Proteomes" id="UP000546200"/>
    </source>
</evidence>